<sequence>MAILERNGALRGTAGTVVFRNFRGMTVVQGLPRKNKKQTLASKASAGEFGLASSAAACIRSALKPVFRHLHDGGMVNRFNSAVYRSILGSRTAPRGARDLHDGDPGCLEGFEFNADSPLSQALKIKPSVTLTEGGRIRVRMEVWDSVTGLKVPEKIKEMTDRYRLRFLVTAFNFRQEYYEYVSVKDLSVIKWKALESQDFEMEGVIPEGCMVMVTASLECLTINETDRSTELANTPSFSPAAILAVFQSAEALPLGQPREAIQEACRHHPNLAGYTGNWWLKKVAEQREKLETASQAHRQKASASGPPGNNARGKRAKTADETEENAEASFVIGRRFSF</sequence>
<dbReference type="RefSeq" id="WP_109417250.1">
    <property type="nucleotide sequence ID" value="NZ_QEAS01000016.1"/>
</dbReference>
<evidence type="ECO:0000256" key="1">
    <source>
        <dbReference type="SAM" id="MobiDB-lite"/>
    </source>
</evidence>
<dbReference type="OrthoDB" id="680708at2"/>
<comment type="caution">
    <text evidence="2">The sequence shown here is derived from an EMBL/GenBank/DDBJ whole genome shotgun (WGS) entry which is preliminary data.</text>
</comment>
<dbReference type="AlphaFoldDB" id="A0A2U2PD45"/>
<reference evidence="2 3" key="1">
    <citation type="submission" date="2018-04" db="EMBL/GenBank/DDBJ databases">
        <title>Pedobacter chongqingensis sp. nov., isolated from a rottenly hemp rope.</title>
        <authorList>
            <person name="Cai Y."/>
        </authorList>
    </citation>
    <scope>NUCLEOTIDE SEQUENCE [LARGE SCALE GENOMIC DNA]</scope>
    <source>
        <strain evidence="2 3">FJ4-8</strain>
    </source>
</reference>
<organism evidence="2 3">
    <name type="scientific">Pararcticibacter amylolyticus</name>
    <dbReference type="NCBI Taxonomy" id="2173175"/>
    <lineage>
        <taxon>Bacteria</taxon>
        <taxon>Pseudomonadati</taxon>
        <taxon>Bacteroidota</taxon>
        <taxon>Sphingobacteriia</taxon>
        <taxon>Sphingobacteriales</taxon>
        <taxon>Sphingobacteriaceae</taxon>
        <taxon>Pararcticibacter</taxon>
    </lineage>
</organism>
<protein>
    <submittedName>
        <fullName evidence="2">Uncharacterized protein</fullName>
    </submittedName>
</protein>
<accession>A0A2U2PD45</accession>
<feature type="region of interest" description="Disordered" evidence="1">
    <location>
        <begin position="290"/>
        <end position="328"/>
    </location>
</feature>
<evidence type="ECO:0000313" key="2">
    <source>
        <dbReference type="EMBL" id="PWG79234.1"/>
    </source>
</evidence>
<evidence type="ECO:0000313" key="3">
    <source>
        <dbReference type="Proteomes" id="UP000245647"/>
    </source>
</evidence>
<dbReference type="Proteomes" id="UP000245647">
    <property type="component" value="Unassembled WGS sequence"/>
</dbReference>
<gene>
    <name evidence="2" type="ORF">DDR33_18280</name>
</gene>
<dbReference type="EMBL" id="QEAS01000016">
    <property type="protein sequence ID" value="PWG79234.1"/>
    <property type="molecule type" value="Genomic_DNA"/>
</dbReference>
<name>A0A2U2PD45_9SPHI</name>
<keyword evidence="3" id="KW-1185">Reference proteome</keyword>
<proteinExistence type="predicted"/>